<reference evidence="6" key="1">
    <citation type="journal article" date="2019" name="Nat. Commun.">
        <title>Expansion of phycobilisome linker gene families in mesophilic red algae.</title>
        <authorList>
            <person name="Lee J."/>
            <person name="Kim D."/>
            <person name="Bhattacharya D."/>
            <person name="Yoon H.S."/>
        </authorList>
    </citation>
    <scope>NUCLEOTIDE SEQUENCE [LARGE SCALE GENOMIC DNA]</scope>
    <source>
        <strain evidence="6">CCMP 1328</strain>
    </source>
</reference>
<proteinExistence type="predicted"/>
<dbReference type="OrthoDB" id="439808at2759"/>
<dbReference type="InterPro" id="IPR052462">
    <property type="entry name" value="SLIRP/GR-RBP-like"/>
</dbReference>
<feature type="compositionally biased region" description="Acidic residues" evidence="3">
    <location>
        <begin position="158"/>
        <end position="167"/>
    </location>
</feature>
<accession>A0A5J4Z2A9</accession>
<feature type="region of interest" description="Disordered" evidence="3">
    <location>
        <begin position="42"/>
        <end position="62"/>
    </location>
</feature>
<dbReference type="Gene3D" id="3.30.70.330">
    <property type="match status" value="1"/>
</dbReference>
<dbReference type="EMBL" id="VRMN01000002">
    <property type="protein sequence ID" value="KAA8497282.1"/>
    <property type="molecule type" value="Genomic_DNA"/>
</dbReference>
<evidence type="ECO:0000256" key="3">
    <source>
        <dbReference type="SAM" id="MobiDB-lite"/>
    </source>
</evidence>
<dbReference type="Pfam" id="PF00076">
    <property type="entry name" value="RRM_1"/>
    <property type="match status" value="1"/>
</dbReference>
<evidence type="ECO:0000313" key="5">
    <source>
        <dbReference type="EMBL" id="KAA8497282.1"/>
    </source>
</evidence>
<evidence type="ECO:0000313" key="6">
    <source>
        <dbReference type="Proteomes" id="UP000324585"/>
    </source>
</evidence>
<evidence type="ECO:0000256" key="2">
    <source>
        <dbReference type="PROSITE-ProRule" id="PRU00176"/>
    </source>
</evidence>
<dbReference type="InterPro" id="IPR048289">
    <property type="entry name" value="RRM2_NsCP33-like"/>
</dbReference>
<sequence length="167" mass="18291">MAFVSLNAVVARPGASVNAAACPVRAPAARQAAARSVVMQMDFDDSDGGSGRQYSDRRPPRDNSLQVYVGNVSWSTTDEALGRAFSNVGEIVDARIIKDKMTGRSRGFGFVTFANDEACDRAVQMLNGERLDGREIRVDRADRNRQASRPPPRRSFDDYDNGSDDLM</sequence>
<feature type="domain" description="RRM" evidence="4">
    <location>
        <begin position="65"/>
        <end position="143"/>
    </location>
</feature>
<feature type="region of interest" description="Disordered" evidence="3">
    <location>
        <begin position="132"/>
        <end position="167"/>
    </location>
</feature>
<dbReference type="InterPro" id="IPR000504">
    <property type="entry name" value="RRM_dom"/>
</dbReference>
<dbReference type="InterPro" id="IPR012677">
    <property type="entry name" value="Nucleotide-bd_a/b_plait_sf"/>
</dbReference>
<evidence type="ECO:0000259" key="4">
    <source>
        <dbReference type="PROSITE" id="PS50102"/>
    </source>
</evidence>
<dbReference type="AlphaFoldDB" id="A0A5J4Z2A9"/>
<dbReference type="SMART" id="SM00360">
    <property type="entry name" value="RRM"/>
    <property type="match status" value="1"/>
</dbReference>
<feature type="compositionally biased region" description="Basic and acidic residues" evidence="3">
    <location>
        <begin position="132"/>
        <end position="145"/>
    </location>
</feature>
<evidence type="ECO:0000256" key="1">
    <source>
        <dbReference type="ARBA" id="ARBA00022884"/>
    </source>
</evidence>
<comment type="caution">
    <text evidence="5">The sequence shown here is derived from an EMBL/GenBank/DDBJ whole genome shotgun (WGS) entry which is preliminary data.</text>
</comment>
<keyword evidence="6" id="KW-1185">Reference proteome</keyword>
<dbReference type="PROSITE" id="PS50102">
    <property type="entry name" value="RRM"/>
    <property type="match status" value="1"/>
</dbReference>
<dbReference type="GO" id="GO:0003723">
    <property type="term" value="F:RNA binding"/>
    <property type="evidence" value="ECO:0007669"/>
    <property type="project" value="UniProtKB-UniRule"/>
</dbReference>
<name>A0A5J4Z2A9_PORPP</name>
<dbReference type="OMA" id="KPRSELC"/>
<dbReference type="PANTHER" id="PTHR48027">
    <property type="entry name" value="HETEROGENEOUS NUCLEAR RIBONUCLEOPROTEIN 87F-RELATED"/>
    <property type="match status" value="1"/>
</dbReference>
<organism evidence="5 6">
    <name type="scientific">Porphyridium purpureum</name>
    <name type="common">Red alga</name>
    <name type="synonym">Porphyridium cruentum</name>
    <dbReference type="NCBI Taxonomy" id="35688"/>
    <lineage>
        <taxon>Eukaryota</taxon>
        <taxon>Rhodophyta</taxon>
        <taxon>Bangiophyceae</taxon>
        <taxon>Porphyridiales</taxon>
        <taxon>Porphyridiaceae</taxon>
        <taxon>Porphyridium</taxon>
    </lineage>
</organism>
<keyword evidence="1 2" id="KW-0694">RNA-binding</keyword>
<dbReference type="CDD" id="cd21608">
    <property type="entry name" value="RRM2_NsCP33_like"/>
    <property type="match status" value="1"/>
</dbReference>
<dbReference type="Proteomes" id="UP000324585">
    <property type="component" value="Unassembled WGS sequence"/>
</dbReference>
<gene>
    <name evidence="5" type="ORF">FVE85_1011</name>
</gene>
<dbReference type="SUPFAM" id="SSF54928">
    <property type="entry name" value="RNA-binding domain, RBD"/>
    <property type="match status" value="1"/>
</dbReference>
<dbReference type="InterPro" id="IPR035979">
    <property type="entry name" value="RBD_domain_sf"/>
</dbReference>
<protein>
    <submittedName>
        <fullName evidence="5">Glycine-rich RNA-binding protein</fullName>
    </submittedName>
</protein>